<feature type="region of interest" description="Disordered" evidence="7">
    <location>
        <begin position="326"/>
        <end position="386"/>
    </location>
</feature>
<organism evidence="9 10">
    <name type="scientific">Rhodotorula graminis (strain WP1)</name>
    <dbReference type="NCBI Taxonomy" id="578459"/>
    <lineage>
        <taxon>Eukaryota</taxon>
        <taxon>Fungi</taxon>
        <taxon>Dikarya</taxon>
        <taxon>Basidiomycota</taxon>
        <taxon>Pucciniomycotina</taxon>
        <taxon>Microbotryomycetes</taxon>
        <taxon>Sporidiobolales</taxon>
        <taxon>Sporidiobolaceae</taxon>
        <taxon>Rhodotorula</taxon>
    </lineage>
</organism>
<evidence type="ECO:0000313" key="10">
    <source>
        <dbReference type="Proteomes" id="UP000053890"/>
    </source>
</evidence>
<dbReference type="Proteomes" id="UP000053890">
    <property type="component" value="Unassembled WGS sequence"/>
</dbReference>
<dbReference type="OMA" id="FEQWERR"/>
<dbReference type="InterPro" id="IPR012923">
    <property type="entry name" value="Csm3"/>
</dbReference>
<keyword evidence="5 6" id="KW-0131">Cell cycle</keyword>
<dbReference type="EMBL" id="KQ474077">
    <property type="protein sequence ID" value="KPV75840.1"/>
    <property type="molecule type" value="Genomic_DNA"/>
</dbReference>
<dbReference type="AlphaFoldDB" id="A0A194S5Q8"/>
<feature type="domain" description="Chromosome segregation in meiosis protein 3" evidence="8">
    <location>
        <begin position="154"/>
        <end position="236"/>
    </location>
</feature>
<dbReference type="GO" id="GO:0000076">
    <property type="term" value="P:DNA replication checkpoint signaling"/>
    <property type="evidence" value="ECO:0007669"/>
    <property type="project" value="UniProtKB-UniRule"/>
</dbReference>
<comment type="similarity">
    <text evidence="2 6">Belongs to the CSM3 family.</text>
</comment>
<evidence type="ECO:0000256" key="3">
    <source>
        <dbReference type="ARBA" id="ARBA00022763"/>
    </source>
</evidence>
<dbReference type="RefSeq" id="XP_018271889.1">
    <property type="nucleotide sequence ID" value="XM_018416540.1"/>
</dbReference>
<feature type="region of interest" description="Disordered" evidence="7">
    <location>
        <begin position="1"/>
        <end position="105"/>
    </location>
</feature>
<evidence type="ECO:0000256" key="2">
    <source>
        <dbReference type="ARBA" id="ARBA00006075"/>
    </source>
</evidence>
<feature type="compositionally biased region" description="Acidic residues" evidence="7">
    <location>
        <begin position="1"/>
        <end position="10"/>
    </location>
</feature>
<evidence type="ECO:0000256" key="5">
    <source>
        <dbReference type="ARBA" id="ARBA00023306"/>
    </source>
</evidence>
<sequence length="386" mass="42176">MSSSDLDLDAPTESTYVSDKHRKQQQRRDALARLKHRDRSSTRPTPRFLGAQNNNDDDDNDEQELDSTQDVDFEQWERRDLERRRERTKADAPPRPARESDPALSRAFDDLFDLDTPGTGEPAATALDVDGTAVDVDGLDAEGAPAKKRRVVAKMDEVRLLGPSGFPRLRDDLKKVRIKGKGHELQDLKRVLSTYQLWAHQMYPKTNFRDTLTTIEKLCHKRTVQRALKEYRDDEKHGRSNADAERERDAFADLDLPSTGTGAGAGRAAPATMPGSRDLLAAAGFDDDADDFSGGAGEGGGEEEEDDFLADEEALLAELEAEATATAAAAGRTGAATGAGVGASAAGASRERVRLVEEEGFDAEEEVDEDAEAEAAMREAEEALMM</sequence>
<reference evidence="9 10" key="1">
    <citation type="journal article" date="2015" name="Front. Microbiol.">
        <title>Genome sequence of the plant growth promoting endophytic yeast Rhodotorula graminis WP1.</title>
        <authorList>
            <person name="Firrincieli A."/>
            <person name="Otillar R."/>
            <person name="Salamov A."/>
            <person name="Schmutz J."/>
            <person name="Khan Z."/>
            <person name="Redman R.S."/>
            <person name="Fleck N.D."/>
            <person name="Lindquist E."/>
            <person name="Grigoriev I.V."/>
            <person name="Doty S.L."/>
        </authorList>
    </citation>
    <scope>NUCLEOTIDE SEQUENCE [LARGE SCALE GENOMIC DNA]</scope>
    <source>
        <strain evidence="9 10">WP1</strain>
    </source>
</reference>
<feature type="compositionally biased region" description="Basic and acidic residues" evidence="7">
    <location>
        <begin position="375"/>
        <end position="386"/>
    </location>
</feature>
<protein>
    <recommendedName>
        <fullName evidence="6">Chromosome segregation in meiosis protein</fullName>
    </recommendedName>
</protein>
<feature type="compositionally biased region" description="Basic and acidic residues" evidence="7">
    <location>
        <begin position="231"/>
        <end position="251"/>
    </location>
</feature>
<evidence type="ECO:0000256" key="4">
    <source>
        <dbReference type="ARBA" id="ARBA00023242"/>
    </source>
</evidence>
<dbReference type="OrthoDB" id="437078at2759"/>
<feature type="compositionally biased region" description="Acidic residues" evidence="7">
    <location>
        <begin position="358"/>
        <end position="373"/>
    </location>
</feature>
<feature type="region of interest" description="Disordered" evidence="7">
    <location>
        <begin position="231"/>
        <end position="306"/>
    </location>
</feature>
<dbReference type="GO" id="GO:0031298">
    <property type="term" value="C:replication fork protection complex"/>
    <property type="evidence" value="ECO:0007669"/>
    <property type="project" value="TreeGrafter"/>
</dbReference>
<gene>
    <name evidence="9" type="ORF">RHOBADRAFT_52860</name>
</gene>
<dbReference type="GeneID" id="28976988"/>
<dbReference type="Pfam" id="PF07962">
    <property type="entry name" value="Swi3"/>
    <property type="match status" value="1"/>
</dbReference>
<evidence type="ECO:0000313" key="9">
    <source>
        <dbReference type="EMBL" id="KPV75840.1"/>
    </source>
</evidence>
<dbReference type="InterPro" id="IPR040038">
    <property type="entry name" value="TIPIN/Csm3/Swi3"/>
</dbReference>
<dbReference type="GO" id="GO:0003677">
    <property type="term" value="F:DNA binding"/>
    <property type="evidence" value="ECO:0007669"/>
    <property type="project" value="TreeGrafter"/>
</dbReference>
<proteinExistence type="inferred from homology"/>
<evidence type="ECO:0000256" key="6">
    <source>
        <dbReference type="RuleBase" id="RU366049"/>
    </source>
</evidence>
<keyword evidence="4 6" id="KW-0539">Nucleus</keyword>
<accession>A0A194S5Q8</accession>
<dbReference type="PANTHER" id="PTHR13220:SF11">
    <property type="entry name" value="TIMELESS-INTERACTING PROTEIN"/>
    <property type="match status" value="1"/>
</dbReference>
<dbReference type="GO" id="GO:0043111">
    <property type="term" value="P:replication fork arrest"/>
    <property type="evidence" value="ECO:0007669"/>
    <property type="project" value="TreeGrafter"/>
</dbReference>
<evidence type="ECO:0000256" key="1">
    <source>
        <dbReference type="ARBA" id="ARBA00004123"/>
    </source>
</evidence>
<feature type="compositionally biased region" description="Acidic residues" evidence="7">
    <location>
        <begin position="55"/>
        <end position="74"/>
    </location>
</feature>
<feature type="compositionally biased region" description="Low complexity" evidence="7">
    <location>
        <begin position="253"/>
        <end position="284"/>
    </location>
</feature>
<keyword evidence="10" id="KW-1185">Reference proteome</keyword>
<dbReference type="GO" id="GO:0031297">
    <property type="term" value="P:replication fork processing"/>
    <property type="evidence" value="ECO:0007669"/>
    <property type="project" value="UniProtKB-UniRule"/>
</dbReference>
<feature type="compositionally biased region" description="Basic and acidic residues" evidence="7">
    <location>
        <begin position="75"/>
        <end position="101"/>
    </location>
</feature>
<comment type="subcellular location">
    <subcellularLocation>
        <location evidence="1 6">Nucleus</location>
    </subcellularLocation>
</comment>
<dbReference type="STRING" id="578459.A0A194S5Q8"/>
<feature type="compositionally biased region" description="Low complexity" evidence="7">
    <location>
        <begin position="326"/>
        <end position="348"/>
    </location>
</feature>
<evidence type="ECO:0000256" key="7">
    <source>
        <dbReference type="SAM" id="MobiDB-lite"/>
    </source>
</evidence>
<keyword evidence="3 6" id="KW-0227">DNA damage</keyword>
<dbReference type="PANTHER" id="PTHR13220">
    <property type="entry name" value="TIMELESS INTERACTING-RELATED"/>
    <property type="match status" value="1"/>
</dbReference>
<comment type="function">
    <text evidence="6">Plays an important role in the control of DNA replication and the maintenance of replication fork stability.</text>
</comment>
<dbReference type="GO" id="GO:0006974">
    <property type="term" value="P:DNA damage response"/>
    <property type="evidence" value="ECO:0007669"/>
    <property type="project" value="UniProtKB-KW"/>
</dbReference>
<name>A0A194S5Q8_RHOGW</name>
<evidence type="ECO:0000259" key="8">
    <source>
        <dbReference type="Pfam" id="PF07962"/>
    </source>
</evidence>